<dbReference type="PANTHER" id="PTHR19288">
    <property type="entry name" value="4-NITROPHENYLPHOSPHATASE-RELATED"/>
    <property type="match status" value="1"/>
</dbReference>
<dbReference type="Pfam" id="PF13344">
    <property type="entry name" value="Hydrolase_6"/>
    <property type="match status" value="1"/>
</dbReference>
<protein>
    <submittedName>
        <fullName evidence="1">Predicted sugar phosphatase of the HAD superfamily</fullName>
    </submittedName>
</protein>
<dbReference type="Gene3D" id="3.40.50.1000">
    <property type="entry name" value="HAD superfamily/HAD-like"/>
    <property type="match status" value="2"/>
</dbReference>
<evidence type="ECO:0000313" key="1">
    <source>
        <dbReference type="EMBL" id="SBW01677.1"/>
    </source>
</evidence>
<sequence>MIPILSGVAEIADRYDAFVLDLWGVLHDGVTAYPGARDCLEKLKAAGKRTVLLSNAPRRASHLVEMMEGLGIPRGAYDEIISSGEVVWRNLKDRAAPGYADLGRNLAFIGNDRDRHVYEGLGYVCVDDPAKADFIVVCGPADFGDALELYRPIVAAFPHLPPMICANPDRRVIREGKVVVCAGNIADLYAELGGTVISTGKPEAGIYDDALALIGSPPKARVLGVGDAFPTDVTGCVAAGIDELLICGGIHAEELGIAWGQAPTPEALARLAARFAPQPVAAVPSFRW</sequence>
<dbReference type="NCBIfam" id="TIGR01460">
    <property type="entry name" value="HAD-SF-IIA"/>
    <property type="match status" value="1"/>
</dbReference>
<dbReference type="EMBL" id="FLUO01000001">
    <property type="protein sequence ID" value="SBW01677.1"/>
    <property type="molecule type" value="Genomic_DNA"/>
</dbReference>
<dbReference type="InterPro" id="IPR023214">
    <property type="entry name" value="HAD_sf"/>
</dbReference>
<dbReference type="CDD" id="cd07525">
    <property type="entry name" value="HAD_like"/>
    <property type="match status" value="1"/>
</dbReference>
<dbReference type="GO" id="GO:0016791">
    <property type="term" value="F:phosphatase activity"/>
    <property type="evidence" value="ECO:0007669"/>
    <property type="project" value="TreeGrafter"/>
</dbReference>
<dbReference type="Pfam" id="PF13242">
    <property type="entry name" value="Hydrolase_like"/>
    <property type="match status" value="1"/>
</dbReference>
<dbReference type="PANTHER" id="PTHR19288:SF90">
    <property type="entry name" value="OS08G0542600 PROTEIN"/>
    <property type="match status" value="1"/>
</dbReference>
<dbReference type="InterPro" id="IPR036412">
    <property type="entry name" value="HAD-like_sf"/>
</dbReference>
<dbReference type="InterPro" id="IPR006357">
    <property type="entry name" value="HAD-SF_hydro_IIA"/>
</dbReference>
<organism evidence="1">
    <name type="scientific">uncultured Alphaproteobacteria bacterium</name>
    <dbReference type="NCBI Taxonomy" id="91750"/>
    <lineage>
        <taxon>Bacteria</taxon>
        <taxon>Pseudomonadati</taxon>
        <taxon>Pseudomonadota</taxon>
        <taxon>Alphaproteobacteria</taxon>
        <taxon>environmental samples</taxon>
    </lineage>
</organism>
<dbReference type="AlphaFoldDB" id="A0A212JQH5"/>
<dbReference type="SUPFAM" id="SSF56784">
    <property type="entry name" value="HAD-like"/>
    <property type="match status" value="1"/>
</dbReference>
<dbReference type="GO" id="GO:0005737">
    <property type="term" value="C:cytoplasm"/>
    <property type="evidence" value="ECO:0007669"/>
    <property type="project" value="TreeGrafter"/>
</dbReference>
<proteinExistence type="predicted"/>
<gene>
    <name evidence="1" type="ORF">KL86APRO_11471</name>
</gene>
<reference evidence="1" key="1">
    <citation type="submission" date="2016-04" db="EMBL/GenBank/DDBJ databases">
        <authorList>
            <person name="Evans L.H."/>
            <person name="Alamgir A."/>
            <person name="Owens N."/>
            <person name="Weber N.D."/>
            <person name="Virtaneva K."/>
            <person name="Barbian K."/>
            <person name="Babar A."/>
            <person name="Rosenke K."/>
        </authorList>
    </citation>
    <scope>NUCLEOTIDE SEQUENCE</scope>
    <source>
        <strain evidence="1">86</strain>
    </source>
</reference>
<accession>A0A212JQH5</accession>
<dbReference type="NCBIfam" id="TIGR01459">
    <property type="entry name" value="HAD-SF-IIA-hyp4"/>
    <property type="match status" value="1"/>
</dbReference>
<dbReference type="InterPro" id="IPR006356">
    <property type="entry name" value="HAD-SF_hydro_IIA_hyp3"/>
</dbReference>
<name>A0A212JQH5_9PROT</name>